<name>A0A7Y2E7E7_UNCEI</name>
<evidence type="ECO:0000259" key="7">
    <source>
        <dbReference type="SMART" id="SM00893"/>
    </source>
</evidence>
<dbReference type="PROSITE" id="PS00696">
    <property type="entry name" value="ETF_ALPHA"/>
    <property type="match status" value="1"/>
</dbReference>
<dbReference type="InterPro" id="IPR014730">
    <property type="entry name" value="ETF_a/b_N"/>
</dbReference>
<keyword evidence="2" id="KW-0813">Transport</keyword>
<feature type="domain" description="Electron transfer flavoprotein alpha/beta-subunit N-terminal" evidence="7">
    <location>
        <begin position="5"/>
        <end position="192"/>
    </location>
</feature>
<dbReference type="GO" id="GO:0033539">
    <property type="term" value="P:fatty acid beta-oxidation using acyl-CoA dehydrogenase"/>
    <property type="evidence" value="ECO:0007669"/>
    <property type="project" value="TreeGrafter"/>
</dbReference>
<reference evidence="8 9" key="1">
    <citation type="submission" date="2020-03" db="EMBL/GenBank/DDBJ databases">
        <title>Metabolic flexibility allows generalist bacteria to become dominant in a frequently disturbed ecosystem.</title>
        <authorList>
            <person name="Chen Y.-J."/>
            <person name="Leung P.M."/>
            <person name="Bay S.K."/>
            <person name="Hugenholtz P."/>
            <person name="Kessler A.J."/>
            <person name="Shelley G."/>
            <person name="Waite D.W."/>
            <person name="Cook P.L."/>
            <person name="Greening C."/>
        </authorList>
    </citation>
    <scope>NUCLEOTIDE SEQUENCE [LARGE SCALE GENOMIC DNA]</scope>
    <source>
        <strain evidence="8">SS_bin_28</strain>
    </source>
</reference>
<evidence type="ECO:0000256" key="3">
    <source>
        <dbReference type="ARBA" id="ARBA00022630"/>
    </source>
</evidence>
<dbReference type="InterPro" id="IPR014729">
    <property type="entry name" value="Rossmann-like_a/b/a_fold"/>
</dbReference>
<feature type="binding site" evidence="6">
    <location>
        <begin position="251"/>
        <end position="255"/>
    </location>
    <ligand>
        <name>FAD</name>
        <dbReference type="ChEBI" id="CHEBI:57692"/>
    </ligand>
</feature>
<dbReference type="PIRSF" id="PIRSF000089">
    <property type="entry name" value="Electra_flavoP_a"/>
    <property type="match status" value="1"/>
</dbReference>
<dbReference type="FunFam" id="3.40.50.1220:FF:000001">
    <property type="entry name" value="Electron transfer flavoprotein, alpha subunit"/>
    <property type="match status" value="1"/>
</dbReference>
<comment type="caution">
    <text evidence="8">The sequence shown here is derived from an EMBL/GenBank/DDBJ whole genome shotgun (WGS) entry which is preliminary data.</text>
</comment>
<dbReference type="GO" id="GO:0050660">
    <property type="term" value="F:flavin adenine dinucleotide binding"/>
    <property type="evidence" value="ECO:0007669"/>
    <property type="project" value="InterPro"/>
</dbReference>
<comment type="similarity">
    <text evidence="1">Belongs to the ETF alpha-subunit/FixB family.</text>
</comment>
<keyword evidence="3" id="KW-0285">Flavoprotein</keyword>
<dbReference type="AlphaFoldDB" id="A0A7Y2E7E7"/>
<sequence>MANEVLLFVEQRNGEIKKSSLEALGAAKAIATSKGGSLGAVVAGEGISGLAETLGSHGADVVYMADHGDMAHYSTEGYAHAVTQALDKSGATILVGSATAMGKDLAPRLAARKDWAFLADTTSVAIEGDKLVVTRPEYAGKVISKLATAATGVVLTLRPNSFSVPEASGGSAQVETLDVSGANIRAKVVALETKEQGLVDVAEADRVVSGGRGLKEAENFSLVFDLAKELGAGVGASRAVVDAGWIGHDHQVGQTGKTVSPNLYIACGISGAIQHLAGMRTSKCIVAINKDAEAPIFQVADYGIVGDVFEVLPKLTDAVKALNS</sequence>
<keyword evidence="4 6" id="KW-0274">FAD</keyword>
<dbReference type="Gene3D" id="3.40.50.620">
    <property type="entry name" value="HUPs"/>
    <property type="match status" value="1"/>
</dbReference>
<dbReference type="InterPro" id="IPR033947">
    <property type="entry name" value="ETF_alpha_N"/>
</dbReference>
<evidence type="ECO:0000313" key="8">
    <source>
        <dbReference type="EMBL" id="NNF06588.1"/>
    </source>
</evidence>
<dbReference type="Gene3D" id="3.40.50.1220">
    <property type="entry name" value="TPP-binding domain"/>
    <property type="match status" value="1"/>
</dbReference>
<accession>A0A7Y2E7E7</accession>
<dbReference type="CDD" id="cd01715">
    <property type="entry name" value="ETF_alpha"/>
    <property type="match status" value="1"/>
</dbReference>
<dbReference type="SUPFAM" id="SSF52467">
    <property type="entry name" value="DHS-like NAD/FAD-binding domain"/>
    <property type="match status" value="1"/>
</dbReference>
<feature type="binding site" evidence="6">
    <location>
        <position position="212"/>
    </location>
    <ligand>
        <name>FAD</name>
        <dbReference type="ChEBI" id="CHEBI:57692"/>
    </ligand>
</feature>
<evidence type="ECO:0000256" key="6">
    <source>
        <dbReference type="PIRSR" id="PIRSR000089-1"/>
    </source>
</evidence>
<dbReference type="SUPFAM" id="SSF52402">
    <property type="entry name" value="Adenine nucleotide alpha hydrolases-like"/>
    <property type="match status" value="1"/>
</dbReference>
<dbReference type="PANTHER" id="PTHR43153">
    <property type="entry name" value="ELECTRON TRANSFER FLAVOPROTEIN ALPHA"/>
    <property type="match status" value="1"/>
</dbReference>
<evidence type="ECO:0000313" key="9">
    <source>
        <dbReference type="Proteomes" id="UP000547674"/>
    </source>
</evidence>
<dbReference type="EMBL" id="JABDJR010000292">
    <property type="protein sequence ID" value="NNF06588.1"/>
    <property type="molecule type" value="Genomic_DNA"/>
</dbReference>
<keyword evidence="5" id="KW-0249">Electron transport</keyword>
<dbReference type="PANTHER" id="PTHR43153:SF1">
    <property type="entry name" value="ELECTRON TRANSFER FLAVOPROTEIN SUBUNIT ALPHA, MITOCHONDRIAL"/>
    <property type="match status" value="1"/>
</dbReference>
<evidence type="ECO:0000256" key="4">
    <source>
        <dbReference type="ARBA" id="ARBA00022827"/>
    </source>
</evidence>
<proteinExistence type="inferred from homology"/>
<dbReference type="InterPro" id="IPR001308">
    <property type="entry name" value="ETF_a/FixB"/>
</dbReference>
<dbReference type="InterPro" id="IPR018206">
    <property type="entry name" value="ETF_asu_C_CS"/>
</dbReference>
<evidence type="ECO:0000256" key="1">
    <source>
        <dbReference type="ARBA" id="ARBA00005817"/>
    </source>
</evidence>
<feature type="binding site" evidence="6">
    <location>
        <position position="289"/>
    </location>
    <ligand>
        <name>FAD</name>
        <dbReference type="ChEBI" id="CHEBI:57692"/>
    </ligand>
</feature>
<dbReference type="InterPro" id="IPR014731">
    <property type="entry name" value="ETF_asu_C"/>
</dbReference>
<protein>
    <submittedName>
        <fullName evidence="8">Electron transfer flavoprotein subunit alpha/FixB family protein</fullName>
    </submittedName>
</protein>
<gene>
    <name evidence="8" type="ORF">HKN21_07490</name>
</gene>
<comment type="cofactor">
    <cofactor evidence="6">
        <name>FAD</name>
        <dbReference type="ChEBI" id="CHEBI:57692"/>
    </cofactor>
    <text evidence="6">Binds 1 FAD per dimer.</text>
</comment>
<feature type="binding site" evidence="6">
    <location>
        <begin position="268"/>
        <end position="275"/>
    </location>
    <ligand>
        <name>FAD</name>
        <dbReference type="ChEBI" id="CHEBI:57692"/>
    </ligand>
</feature>
<dbReference type="Pfam" id="PF00766">
    <property type="entry name" value="ETF_alpha"/>
    <property type="match status" value="1"/>
</dbReference>
<dbReference type="Proteomes" id="UP000547674">
    <property type="component" value="Unassembled WGS sequence"/>
</dbReference>
<evidence type="ECO:0000256" key="2">
    <source>
        <dbReference type="ARBA" id="ARBA00022448"/>
    </source>
</evidence>
<dbReference type="SMART" id="SM00893">
    <property type="entry name" value="ETF"/>
    <property type="match status" value="1"/>
</dbReference>
<dbReference type="InterPro" id="IPR029035">
    <property type="entry name" value="DHS-like_NAD/FAD-binding_dom"/>
</dbReference>
<organism evidence="8 9">
    <name type="scientific">Eiseniibacteriota bacterium</name>
    <dbReference type="NCBI Taxonomy" id="2212470"/>
    <lineage>
        <taxon>Bacteria</taxon>
        <taxon>Candidatus Eiseniibacteriota</taxon>
    </lineage>
</organism>
<dbReference type="Pfam" id="PF01012">
    <property type="entry name" value="ETF"/>
    <property type="match status" value="1"/>
</dbReference>
<evidence type="ECO:0000256" key="5">
    <source>
        <dbReference type="ARBA" id="ARBA00022982"/>
    </source>
</evidence>
<feature type="binding site" evidence="6">
    <location>
        <begin position="237"/>
        <end position="238"/>
    </location>
    <ligand>
        <name>FAD</name>
        <dbReference type="ChEBI" id="CHEBI:57692"/>
    </ligand>
</feature>
<dbReference type="GO" id="GO:0009055">
    <property type="term" value="F:electron transfer activity"/>
    <property type="evidence" value="ECO:0007669"/>
    <property type="project" value="InterPro"/>
</dbReference>